<dbReference type="SUPFAM" id="SSF57959">
    <property type="entry name" value="Leucine zipper domain"/>
    <property type="match status" value="1"/>
</dbReference>
<dbReference type="AlphaFoldDB" id="A0A0D2H4F5"/>
<dbReference type="EMBL" id="KN848076">
    <property type="protein sequence ID" value="KIX96725.1"/>
    <property type="molecule type" value="Genomic_DNA"/>
</dbReference>
<proteinExistence type="predicted"/>
<accession>A0A0D2H4F5</accession>
<dbReference type="VEuPathDB" id="FungiDB:Z520_07444"/>
<gene>
    <name evidence="6" type="ORF">Z520_07444</name>
</gene>
<dbReference type="Gene3D" id="1.20.5.170">
    <property type="match status" value="1"/>
</dbReference>
<dbReference type="GO" id="GO:0090575">
    <property type="term" value="C:RNA polymerase II transcription regulator complex"/>
    <property type="evidence" value="ECO:0007669"/>
    <property type="project" value="TreeGrafter"/>
</dbReference>
<evidence type="ECO:0000256" key="1">
    <source>
        <dbReference type="ARBA" id="ARBA00004123"/>
    </source>
</evidence>
<reference evidence="6 7" key="1">
    <citation type="submission" date="2015-01" db="EMBL/GenBank/DDBJ databases">
        <title>The Genome Sequence of Fonsecaea multimorphosa CBS 102226.</title>
        <authorList>
            <consortium name="The Broad Institute Genomics Platform"/>
            <person name="Cuomo C."/>
            <person name="de Hoog S."/>
            <person name="Gorbushina A."/>
            <person name="Stielow B."/>
            <person name="Teixiera M."/>
            <person name="Abouelleil A."/>
            <person name="Chapman S.B."/>
            <person name="Priest M."/>
            <person name="Young S.K."/>
            <person name="Wortman J."/>
            <person name="Nusbaum C."/>
            <person name="Birren B."/>
        </authorList>
    </citation>
    <scope>NUCLEOTIDE SEQUENCE [LARGE SCALE GENOMIC DNA]</scope>
    <source>
        <strain evidence="6 7">CBS 102226</strain>
    </source>
</reference>
<dbReference type="PANTHER" id="PTHR40621">
    <property type="entry name" value="TRANSCRIPTION FACTOR KAPC-RELATED"/>
    <property type="match status" value="1"/>
</dbReference>
<name>A0A0D2H4F5_9EURO</name>
<feature type="domain" description="BZIP" evidence="5">
    <location>
        <begin position="124"/>
        <end position="187"/>
    </location>
</feature>
<dbReference type="InterPro" id="IPR046347">
    <property type="entry name" value="bZIP_sf"/>
</dbReference>
<organism evidence="6 7">
    <name type="scientific">Fonsecaea multimorphosa CBS 102226</name>
    <dbReference type="NCBI Taxonomy" id="1442371"/>
    <lineage>
        <taxon>Eukaryota</taxon>
        <taxon>Fungi</taxon>
        <taxon>Dikarya</taxon>
        <taxon>Ascomycota</taxon>
        <taxon>Pezizomycotina</taxon>
        <taxon>Eurotiomycetes</taxon>
        <taxon>Chaetothyriomycetidae</taxon>
        <taxon>Chaetothyriales</taxon>
        <taxon>Herpotrichiellaceae</taxon>
        <taxon>Fonsecaea</taxon>
    </lineage>
</organism>
<evidence type="ECO:0000259" key="5">
    <source>
        <dbReference type="PROSITE" id="PS50217"/>
    </source>
</evidence>
<dbReference type="Proteomes" id="UP000053411">
    <property type="component" value="Unassembled WGS sequence"/>
</dbReference>
<dbReference type="SMART" id="SM00338">
    <property type="entry name" value="BRLZ"/>
    <property type="match status" value="1"/>
</dbReference>
<evidence type="ECO:0000256" key="4">
    <source>
        <dbReference type="SAM" id="MobiDB-lite"/>
    </source>
</evidence>
<dbReference type="Pfam" id="PF00170">
    <property type="entry name" value="bZIP_1"/>
    <property type="match status" value="1"/>
</dbReference>
<dbReference type="PROSITE" id="PS00036">
    <property type="entry name" value="BZIP_BASIC"/>
    <property type="match status" value="1"/>
</dbReference>
<dbReference type="GO" id="GO:0001228">
    <property type="term" value="F:DNA-binding transcription activator activity, RNA polymerase II-specific"/>
    <property type="evidence" value="ECO:0007669"/>
    <property type="project" value="TreeGrafter"/>
</dbReference>
<keyword evidence="3" id="KW-0175">Coiled coil</keyword>
<dbReference type="RefSeq" id="XP_016630848.1">
    <property type="nucleotide sequence ID" value="XM_016777942.1"/>
</dbReference>
<dbReference type="InterPro" id="IPR050936">
    <property type="entry name" value="AP-1-like"/>
</dbReference>
<comment type="subcellular location">
    <subcellularLocation>
        <location evidence="1">Nucleus</location>
    </subcellularLocation>
</comment>
<evidence type="ECO:0000313" key="7">
    <source>
        <dbReference type="Proteomes" id="UP000053411"/>
    </source>
</evidence>
<dbReference type="PROSITE" id="PS50217">
    <property type="entry name" value="BZIP"/>
    <property type="match status" value="1"/>
</dbReference>
<evidence type="ECO:0000256" key="2">
    <source>
        <dbReference type="ARBA" id="ARBA00023242"/>
    </source>
</evidence>
<dbReference type="OrthoDB" id="4145961at2759"/>
<dbReference type="CDD" id="cd14688">
    <property type="entry name" value="bZIP_YAP"/>
    <property type="match status" value="1"/>
</dbReference>
<keyword evidence="2" id="KW-0539">Nucleus</keyword>
<keyword evidence="7" id="KW-1185">Reference proteome</keyword>
<evidence type="ECO:0000256" key="3">
    <source>
        <dbReference type="SAM" id="Coils"/>
    </source>
</evidence>
<dbReference type="GeneID" id="27713190"/>
<protein>
    <recommendedName>
        <fullName evidence="5">BZIP domain-containing protein</fullName>
    </recommendedName>
</protein>
<feature type="region of interest" description="Disordered" evidence="4">
    <location>
        <begin position="101"/>
        <end position="121"/>
    </location>
</feature>
<sequence length="243" mass="27235">MDSQSLFENVPFDTCAGFPFDWDHTTAVNLPGQRTSGLGHAKRLPERKSQSSLDEDYDLFESEVMDKFFFDVTESNPSRNNYTTSSSAAFCGLLEAEGTSPPANEKRIKAVPDGSSPVPEVVIDIPGERRRAQNRAAQRAHRERQKRYVAQLEKRFFALQANYNHLDEKYKKVEREHQSLIQMLSSRQTPTPSPASQASVDSYLSICIDDPLVPNEFLLHEQEPAQALALGIDGMFSTKLGVP</sequence>
<dbReference type="InterPro" id="IPR004827">
    <property type="entry name" value="bZIP"/>
</dbReference>
<evidence type="ECO:0000313" key="6">
    <source>
        <dbReference type="EMBL" id="KIX96725.1"/>
    </source>
</evidence>
<dbReference type="PANTHER" id="PTHR40621:SF6">
    <property type="entry name" value="AP-1-LIKE TRANSCRIPTION FACTOR YAP1-RELATED"/>
    <property type="match status" value="1"/>
</dbReference>
<feature type="coiled-coil region" evidence="3">
    <location>
        <begin position="149"/>
        <end position="183"/>
    </location>
</feature>
<dbReference type="GO" id="GO:0000976">
    <property type="term" value="F:transcription cis-regulatory region binding"/>
    <property type="evidence" value="ECO:0007669"/>
    <property type="project" value="InterPro"/>
</dbReference>